<organism evidence="4 5">
    <name type="scientific">Campylobacter corcagiensis</name>
    <dbReference type="NCBI Taxonomy" id="1448857"/>
    <lineage>
        <taxon>Bacteria</taxon>
        <taxon>Pseudomonadati</taxon>
        <taxon>Campylobacterota</taxon>
        <taxon>Epsilonproteobacteria</taxon>
        <taxon>Campylobacterales</taxon>
        <taxon>Campylobacteraceae</taxon>
        <taxon>Campylobacter</taxon>
    </lineage>
</organism>
<dbReference type="PROSITE" id="PS00101">
    <property type="entry name" value="HEXAPEP_TRANSFERASES"/>
    <property type="match status" value="1"/>
</dbReference>
<dbReference type="EMBL" id="CP063078">
    <property type="protein sequence ID" value="QOQ86801.1"/>
    <property type="molecule type" value="Genomic_DNA"/>
</dbReference>
<evidence type="ECO:0000313" key="5">
    <source>
        <dbReference type="Proteomes" id="UP000594749"/>
    </source>
</evidence>
<keyword evidence="2" id="KW-0677">Repeat</keyword>
<dbReference type="Proteomes" id="UP000594749">
    <property type="component" value="Chromosome"/>
</dbReference>
<evidence type="ECO:0000256" key="2">
    <source>
        <dbReference type="ARBA" id="ARBA00022737"/>
    </source>
</evidence>
<dbReference type="OrthoDB" id="9815592at2"/>
<dbReference type="InterPro" id="IPR011004">
    <property type="entry name" value="Trimer_LpxA-like_sf"/>
</dbReference>
<accession>A0A7M1LEN4</accession>
<reference evidence="4 5" key="1">
    <citation type="submission" date="2020-10" db="EMBL/GenBank/DDBJ databases">
        <title>Campylobacter and Helicobacter PacBio genomes.</title>
        <authorList>
            <person name="Lane C."/>
        </authorList>
    </citation>
    <scope>NUCLEOTIDE SEQUENCE [LARGE SCALE GENOMIC DNA]</scope>
    <source>
        <strain evidence="4 5">2016D-0077</strain>
    </source>
</reference>
<gene>
    <name evidence="4" type="ORF">IMC76_06165</name>
</gene>
<dbReference type="InterPro" id="IPR018357">
    <property type="entry name" value="Hexapep_transf_CS"/>
</dbReference>
<dbReference type="Pfam" id="PF00132">
    <property type="entry name" value="Hexapep"/>
    <property type="match status" value="1"/>
</dbReference>
<sequence length="174" mass="19584">MDRLKLILYYIIIFNLPSSKFGKIFNTIRIWYISFVLKISNYDKNNKFENKVYISNAKNLSIGKHCHINERVFIQGAVIGNYVMIAPNVAILNSTHKHDMIDKPMIMQGDIKDLNPIIEDDVWIGRNAIILPGVKIGKGSIVGAGAVVTKDVKKYTIVGGVPAKVLKIRTNNEK</sequence>
<dbReference type="SUPFAM" id="SSF51161">
    <property type="entry name" value="Trimeric LpxA-like enzymes"/>
    <property type="match status" value="1"/>
</dbReference>
<evidence type="ECO:0000256" key="1">
    <source>
        <dbReference type="ARBA" id="ARBA00022679"/>
    </source>
</evidence>
<keyword evidence="5" id="KW-1185">Reference proteome</keyword>
<keyword evidence="3 4" id="KW-0012">Acyltransferase</keyword>
<dbReference type="Gene3D" id="2.160.10.10">
    <property type="entry name" value="Hexapeptide repeat proteins"/>
    <property type="match status" value="1"/>
</dbReference>
<dbReference type="InterPro" id="IPR051159">
    <property type="entry name" value="Hexapeptide_acetyltransf"/>
</dbReference>
<evidence type="ECO:0000313" key="4">
    <source>
        <dbReference type="EMBL" id="QOQ86801.1"/>
    </source>
</evidence>
<dbReference type="RefSeq" id="WP_025803263.1">
    <property type="nucleotide sequence ID" value="NZ_CP053842.1"/>
</dbReference>
<keyword evidence="1 4" id="KW-0808">Transferase</keyword>
<dbReference type="PANTHER" id="PTHR23416">
    <property type="entry name" value="SIALIC ACID SYNTHASE-RELATED"/>
    <property type="match status" value="1"/>
</dbReference>
<dbReference type="InterPro" id="IPR001451">
    <property type="entry name" value="Hexapep"/>
</dbReference>
<evidence type="ECO:0000256" key="3">
    <source>
        <dbReference type="ARBA" id="ARBA00023315"/>
    </source>
</evidence>
<dbReference type="AlphaFoldDB" id="A0A7M1LEN4"/>
<protein>
    <submittedName>
        <fullName evidence="4">Acyltransferase</fullName>
    </submittedName>
</protein>
<proteinExistence type="predicted"/>
<dbReference type="GO" id="GO:0016746">
    <property type="term" value="F:acyltransferase activity"/>
    <property type="evidence" value="ECO:0007669"/>
    <property type="project" value="UniProtKB-KW"/>
</dbReference>
<name>A0A7M1LEN4_9BACT</name>